<reference evidence="1 2" key="1">
    <citation type="journal article" date="2022" name="bioRxiv">
        <title>The genome of the oomycete Peronosclerospora sorghi, a cosmopolitan pathogen of maize and sorghum, is inflated with dispersed pseudogenes.</title>
        <authorList>
            <person name="Fletcher K."/>
            <person name="Martin F."/>
            <person name="Isakeit T."/>
            <person name="Cavanaugh K."/>
            <person name="Magill C."/>
            <person name="Michelmore R."/>
        </authorList>
    </citation>
    <scope>NUCLEOTIDE SEQUENCE [LARGE SCALE GENOMIC DNA]</scope>
    <source>
        <strain evidence="1">P6</strain>
    </source>
</reference>
<accession>A0ACC0WWJ5</accession>
<proteinExistence type="predicted"/>
<keyword evidence="2" id="KW-1185">Reference proteome</keyword>
<gene>
    <name evidence="1" type="ORF">PsorP6_002252</name>
</gene>
<dbReference type="Proteomes" id="UP001163321">
    <property type="component" value="Chromosome 1"/>
</dbReference>
<organism evidence="1 2">
    <name type="scientific">Peronosclerospora sorghi</name>
    <dbReference type="NCBI Taxonomy" id="230839"/>
    <lineage>
        <taxon>Eukaryota</taxon>
        <taxon>Sar</taxon>
        <taxon>Stramenopiles</taxon>
        <taxon>Oomycota</taxon>
        <taxon>Peronosporomycetes</taxon>
        <taxon>Peronosporales</taxon>
        <taxon>Peronosporaceae</taxon>
        <taxon>Peronosclerospora</taxon>
    </lineage>
</organism>
<sequence>MSGLAGQVLSSNSTASDTLRQERKRATKVERARQKALDQQYVNNTKLRAERLTRSESKIGYEITLKLLRSGAMVVAMTRFPKDAEFRYVIEKYFEVWKYRPQIYGMDFRDLGIIDRFMDHI</sequence>
<evidence type="ECO:0000313" key="2">
    <source>
        <dbReference type="Proteomes" id="UP001163321"/>
    </source>
</evidence>
<dbReference type="EMBL" id="CM047580">
    <property type="protein sequence ID" value="KAI9923290.1"/>
    <property type="molecule type" value="Genomic_DNA"/>
</dbReference>
<name>A0ACC0WWJ5_9STRA</name>
<protein>
    <submittedName>
        <fullName evidence="1">Uncharacterized protein</fullName>
    </submittedName>
</protein>
<evidence type="ECO:0000313" key="1">
    <source>
        <dbReference type="EMBL" id="KAI9923290.1"/>
    </source>
</evidence>
<comment type="caution">
    <text evidence="1">The sequence shown here is derived from an EMBL/GenBank/DDBJ whole genome shotgun (WGS) entry which is preliminary data.</text>
</comment>